<evidence type="ECO:0000259" key="12">
    <source>
        <dbReference type="Pfam" id="PF02581"/>
    </source>
</evidence>
<evidence type="ECO:0000256" key="9">
    <source>
        <dbReference type="HAMAP-Rule" id="MF_00097"/>
    </source>
</evidence>
<comment type="pathway">
    <text evidence="1 9 11">Cofactor biosynthesis; thiamine diphosphate biosynthesis; thiamine phosphate from 4-amino-2-methyl-5-diphosphomethylpyrimidine and 4-methyl-5-(2-phosphoethyl)-thiazole: step 1/1.</text>
</comment>
<comment type="catalytic activity">
    <reaction evidence="8 9 10">
        <text>2-[(2R,5Z)-2-carboxy-4-methylthiazol-5(2H)-ylidene]ethyl phosphate + 4-amino-2-methyl-5-(diphosphooxymethyl)pyrimidine + 2 H(+) = thiamine phosphate + CO2 + diphosphate</text>
        <dbReference type="Rhea" id="RHEA:47844"/>
        <dbReference type="ChEBI" id="CHEBI:15378"/>
        <dbReference type="ChEBI" id="CHEBI:16526"/>
        <dbReference type="ChEBI" id="CHEBI:33019"/>
        <dbReference type="ChEBI" id="CHEBI:37575"/>
        <dbReference type="ChEBI" id="CHEBI:57841"/>
        <dbReference type="ChEBI" id="CHEBI:62899"/>
        <dbReference type="EC" id="2.5.1.3"/>
    </reaction>
</comment>
<dbReference type="PANTHER" id="PTHR20857">
    <property type="entry name" value="THIAMINE-PHOSPHATE PYROPHOSPHORYLASE"/>
    <property type="match status" value="1"/>
</dbReference>
<dbReference type="PANTHER" id="PTHR20857:SF15">
    <property type="entry name" value="THIAMINE-PHOSPHATE SYNTHASE"/>
    <property type="match status" value="1"/>
</dbReference>
<dbReference type="Gene3D" id="3.20.20.70">
    <property type="entry name" value="Aldolase class I"/>
    <property type="match status" value="1"/>
</dbReference>
<dbReference type="Pfam" id="PF02581">
    <property type="entry name" value="TMP-TENI"/>
    <property type="match status" value="1"/>
</dbReference>
<dbReference type="SUPFAM" id="SSF51391">
    <property type="entry name" value="Thiamin phosphate synthase"/>
    <property type="match status" value="1"/>
</dbReference>
<keyword evidence="2 9" id="KW-0808">Transferase</keyword>
<comment type="cofactor">
    <cofactor evidence="9">
        <name>Mg(2+)</name>
        <dbReference type="ChEBI" id="CHEBI:18420"/>
    </cofactor>
    <text evidence="9">Binds 1 Mg(2+) ion per subunit.</text>
</comment>
<feature type="binding site" evidence="9">
    <location>
        <position position="142"/>
    </location>
    <ligand>
        <name>4-amino-2-methyl-5-(diphosphooxymethyl)pyrimidine</name>
        <dbReference type="ChEBI" id="CHEBI:57841"/>
    </ligand>
</feature>
<dbReference type="HAMAP" id="MF_00097">
    <property type="entry name" value="TMP_synthase"/>
    <property type="match status" value="1"/>
</dbReference>
<dbReference type="InterPro" id="IPR013785">
    <property type="entry name" value="Aldolase_TIM"/>
</dbReference>
<dbReference type="InterPro" id="IPR022998">
    <property type="entry name" value="ThiamineP_synth_TenI"/>
</dbReference>
<evidence type="ECO:0000256" key="7">
    <source>
        <dbReference type="ARBA" id="ARBA00047851"/>
    </source>
</evidence>
<feature type="binding site" evidence="9">
    <location>
        <position position="73"/>
    </location>
    <ligand>
        <name>4-amino-2-methyl-5-(diphosphooxymethyl)pyrimidine</name>
        <dbReference type="ChEBI" id="CHEBI:57841"/>
    </ligand>
</feature>
<evidence type="ECO:0000256" key="8">
    <source>
        <dbReference type="ARBA" id="ARBA00047883"/>
    </source>
</evidence>
<feature type="binding site" evidence="9">
    <location>
        <position position="168"/>
    </location>
    <ligand>
        <name>2-[(2R,5Z)-2-carboxy-4-methylthiazol-5(2H)-ylidene]ethyl phosphate</name>
        <dbReference type="ChEBI" id="CHEBI:62899"/>
    </ligand>
</feature>
<feature type="binding site" evidence="9">
    <location>
        <position position="112"/>
    </location>
    <ligand>
        <name>4-amino-2-methyl-5-(diphosphooxymethyl)pyrimidine</name>
        <dbReference type="ChEBI" id="CHEBI:57841"/>
    </ligand>
</feature>
<evidence type="ECO:0000256" key="10">
    <source>
        <dbReference type="RuleBase" id="RU003826"/>
    </source>
</evidence>
<evidence type="ECO:0000256" key="2">
    <source>
        <dbReference type="ARBA" id="ARBA00022679"/>
    </source>
</evidence>
<sequence>MDPRQGRPPRGLYLITPDEADTARLLARVAPLLAQDVAWLQYRNKAADAALRREQAAALQALCAPAGVPLLVNDDAALALAIGAAGAHLGEDDGDVAAARALLGPDAIVGASCYDRLDLAGRAVAAGASYVAFGAFFPTSSKATTRRATVDLLRDAAPLGVPRVAIGGITPANAGPLVDAGADLVAVIGGVFEAPDPVAAVRAYARCFL</sequence>
<evidence type="ECO:0000256" key="3">
    <source>
        <dbReference type="ARBA" id="ARBA00022723"/>
    </source>
</evidence>
<proteinExistence type="inferred from homology"/>
<evidence type="ECO:0000313" key="13">
    <source>
        <dbReference type="EMBL" id="MFD1041548.1"/>
    </source>
</evidence>
<reference evidence="14" key="1">
    <citation type="journal article" date="2019" name="Int. J. Syst. Evol. Microbiol.">
        <title>The Global Catalogue of Microorganisms (GCM) 10K type strain sequencing project: providing services to taxonomists for standard genome sequencing and annotation.</title>
        <authorList>
            <consortium name="The Broad Institute Genomics Platform"/>
            <consortium name="The Broad Institute Genome Sequencing Center for Infectious Disease"/>
            <person name="Wu L."/>
            <person name="Ma J."/>
        </authorList>
    </citation>
    <scope>NUCLEOTIDE SEQUENCE [LARGE SCALE GENOMIC DNA]</scope>
    <source>
        <strain evidence="14">CCUG 55854</strain>
    </source>
</reference>
<comment type="catalytic activity">
    <reaction evidence="6 9 10">
        <text>4-methyl-5-(2-phosphooxyethyl)-thiazole + 4-amino-2-methyl-5-(diphosphooxymethyl)pyrimidine + H(+) = thiamine phosphate + diphosphate</text>
        <dbReference type="Rhea" id="RHEA:22328"/>
        <dbReference type="ChEBI" id="CHEBI:15378"/>
        <dbReference type="ChEBI" id="CHEBI:33019"/>
        <dbReference type="ChEBI" id="CHEBI:37575"/>
        <dbReference type="ChEBI" id="CHEBI:57841"/>
        <dbReference type="ChEBI" id="CHEBI:58296"/>
        <dbReference type="EC" id="2.5.1.3"/>
    </reaction>
</comment>
<keyword evidence="5 9" id="KW-0784">Thiamine biosynthesis</keyword>
<dbReference type="CDD" id="cd00564">
    <property type="entry name" value="TMP_TenI"/>
    <property type="match status" value="1"/>
</dbReference>
<feature type="binding site" evidence="9">
    <location>
        <begin position="139"/>
        <end position="141"/>
    </location>
    <ligand>
        <name>2-[(2R,5Z)-2-carboxy-4-methylthiazol-5(2H)-ylidene]ethyl phosphate</name>
        <dbReference type="ChEBI" id="CHEBI:62899"/>
    </ligand>
</feature>
<feature type="binding site" evidence="9">
    <location>
        <position position="93"/>
    </location>
    <ligand>
        <name>Mg(2+)</name>
        <dbReference type="ChEBI" id="CHEBI:18420"/>
    </ligand>
</feature>
<comment type="caution">
    <text evidence="9">Lacks conserved residue(s) required for the propagation of feature annotation.</text>
</comment>
<accession>A0ABW3LUN6</accession>
<feature type="binding site" evidence="9">
    <location>
        <begin position="41"/>
        <end position="45"/>
    </location>
    <ligand>
        <name>4-amino-2-methyl-5-(diphosphooxymethyl)pyrimidine</name>
        <dbReference type="ChEBI" id="CHEBI:57841"/>
    </ligand>
</feature>
<keyword evidence="3 9" id="KW-0479">Metal-binding</keyword>
<dbReference type="EC" id="2.5.1.3" evidence="9"/>
<dbReference type="RefSeq" id="WP_162377646.1">
    <property type="nucleotide sequence ID" value="NZ_JBHTKN010000002.1"/>
</dbReference>
<dbReference type="InterPro" id="IPR036206">
    <property type="entry name" value="ThiamineP_synth_sf"/>
</dbReference>
<evidence type="ECO:0000256" key="6">
    <source>
        <dbReference type="ARBA" id="ARBA00047334"/>
    </source>
</evidence>
<dbReference type="Proteomes" id="UP001597033">
    <property type="component" value="Unassembled WGS sequence"/>
</dbReference>
<feature type="domain" description="Thiamine phosphate synthase/TenI" evidence="12">
    <location>
        <begin position="12"/>
        <end position="190"/>
    </location>
</feature>
<gene>
    <name evidence="9 13" type="primary">thiE</name>
    <name evidence="13" type="ORF">ACFQ2N_04185</name>
</gene>
<feature type="binding site" evidence="9">
    <location>
        <position position="74"/>
    </location>
    <ligand>
        <name>Mg(2+)</name>
        <dbReference type="ChEBI" id="CHEBI:18420"/>
    </ligand>
</feature>
<evidence type="ECO:0000256" key="1">
    <source>
        <dbReference type="ARBA" id="ARBA00005165"/>
    </source>
</evidence>
<comment type="catalytic activity">
    <reaction evidence="7 9 10">
        <text>2-(2-carboxy-4-methylthiazol-5-yl)ethyl phosphate + 4-amino-2-methyl-5-(diphosphooxymethyl)pyrimidine + 2 H(+) = thiamine phosphate + CO2 + diphosphate</text>
        <dbReference type="Rhea" id="RHEA:47848"/>
        <dbReference type="ChEBI" id="CHEBI:15378"/>
        <dbReference type="ChEBI" id="CHEBI:16526"/>
        <dbReference type="ChEBI" id="CHEBI:33019"/>
        <dbReference type="ChEBI" id="CHEBI:37575"/>
        <dbReference type="ChEBI" id="CHEBI:57841"/>
        <dbReference type="ChEBI" id="CHEBI:62890"/>
        <dbReference type="EC" id="2.5.1.3"/>
    </reaction>
</comment>
<dbReference type="InterPro" id="IPR034291">
    <property type="entry name" value="TMP_synthase"/>
</dbReference>
<dbReference type="NCBIfam" id="TIGR00693">
    <property type="entry name" value="thiE"/>
    <property type="match status" value="1"/>
</dbReference>
<evidence type="ECO:0000313" key="14">
    <source>
        <dbReference type="Proteomes" id="UP001597033"/>
    </source>
</evidence>
<comment type="caution">
    <text evidence="13">The sequence shown here is derived from an EMBL/GenBank/DDBJ whole genome shotgun (WGS) entry which is preliminary data.</text>
</comment>
<comment type="function">
    <text evidence="9">Condenses 4-methyl-5-(beta-hydroxyethyl)thiazole monophosphate (THZ-P) and 2-methyl-4-amino-5-hydroxymethyl pyrimidine pyrophosphate (HMP-PP) to form thiamine monophosphate (TMP).</text>
</comment>
<keyword evidence="14" id="KW-1185">Reference proteome</keyword>
<dbReference type="GO" id="GO:0004789">
    <property type="term" value="F:thiamine-phosphate diphosphorylase activity"/>
    <property type="evidence" value="ECO:0007669"/>
    <property type="project" value="UniProtKB-EC"/>
</dbReference>
<protein>
    <recommendedName>
        <fullName evidence="9">Thiamine-phosphate synthase</fullName>
        <shortName evidence="9">TP synthase</shortName>
        <shortName evidence="9">TPS</shortName>
        <ecNumber evidence="9">2.5.1.3</ecNumber>
    </recommendedName>
    <alternativeName>
        <fullName evidence="9">Thiamine-phosphate pyrophosphorylase</fullName>
        <shortName evidence="9">TMP pyrophosphorylase</shortName>
        <shortName evidence="9">TMP-PPase</shortName>
    </alternativeName>
</protein>
<evidence type="ECO:0000256" key="11">
    <source>
        <dbReference type="RuleBase" id="RU004253"/>
    </source>
</evidence>
<organism evidence="13 14">
    <name type="scientific">Pseudoxanthomonas kaohsiungensis</name>
    <dbReference type="NCBI Taxonomy" id="283923"/>
    <lineage>
        <taxon>Bacteria</taxon>
        <taxon>Pseudomonadati</taxon>
        <taxon>Pseudomonadota</taxon>
        <taxon>Gammaproteobacteria</taxon>
        <taxon>Lysobacterales</taxon>
        <taxon>Lysobacteraceae</taxon>
        <taxon>Pseudoxanthomonas</taxon>
    </lineage>
</organism>
<comment type="similarity">
    <text evidence="9 10">Belongs to the thiamine-phosphate synthase family.</text>
</comment>
<name>A0ABW3LUN6_9GAMM</name>
<dbReference type="EMBL" id="JBHTKN010000002">
    <property type="protein sequence ID" value="MFD1041548.1"/>
    <property type="molecule type" value="Genomic_DNA"/>
</dbReference>
<evidence type="ECO:0000256" key="4">
    <source>
        <dbReference type="ARBA" id="ARBA00022842"/>
    </source>
</evidence>
<keyword evidence="4 9" id="KW-0460">Magnesium</keyword>
<evidence type="ECO:0000256" key="5">
    <source>
        <dbReference type="ARBA" id="ARBA00022977"/>
    </source>
</evidence>